<proteinExistence type="predicted"/>
<dbReference type="EMBL" id="CP039288">
    <property type="protein sequence ID" value="QCC03696.1"/>
    <property type="molecule type" value="Genomic_DNA"/>
</dbReference>
<organism evidence="1 2">
    <name type="scientific">Cupriavidus necator (strain ATCC 17699 / DSM 428 / KCTC 22496 / NCIMB 10442 / H16 / Stanier 337)</name>
    <name type="common">Ralstonia eutropha</name>
    <dbReference type="NCBI Taxonomy" id="381666"/>
    <lineage>
        <taxon>Bacteria</taxon>
        <taxon>Pseudomonadati</taxon>
        <taxon>Pseudomonadota</taxon>
        <taxon>Betaproteobacteria</taxon>
        <taxon>Burkholderiales</taxon>
        <taxon>Burkholderiaceae</taxon>
        <taxon>Cupriavidus</taxon>
    </lineage>
</organism>
<evidence type="ECO:0000313" key="2">
    <source>
        <dbReference type="Proteomes" id="UP000296079"/>
    </source>
</evidence>
<dbReference type="RefSeq" id="WP_041688054.1">
    <property type="nucleotide sequence ID" value="NC_008314.1"/>
</dbReference>
<gene>
    <name evidence="1" type="ORF">E6A55_24330</name>
</gene>
<evidence type="ECO:0000313" key="1">
    <source>
        <dbReference type="EMBL" id="QCC03696.1"/>
    </source>
</evidence>
<accession>A0AAE5ZJV5</accession>
<name>A0AAE5ZJV5_CUPNH</name>
<dbReference type="AlphaFoldDB" id="A0AAE5ZJV5"/>
<dbReference type="Proteomes" id="UP000296079">
    <property type="component" value="Chromosome 2"/>
</dbReference>
<reference evidence="1 2" key="1">
    <citation type="submission" date="2019-04" db="EMBL/GenBank/DDBJ databases">
        <title>Long-read de novo sequencing of Cupriavidus necator H16.</title>
        <authorList>
            <person name="Little G.T."/>
            <person name="Ehsaan M."/>
            <person name="Arenas-Lopez C."/>
            <person name="Jawed K."/>
            <person name="Winzer K."/>
            <person name="Kovacs K."/>
            <person name="Malys N."/>
            <person name="Minton N.P."/>
        </authorList>
    </citation>
    <scope>NUCLEOTIDE SEQUENCE [LARGE SCALE GENOMIC DNA]</scope>
    <source>
        <strain evidence="1 2">H16</strain>
    </source>
</reference>
<protein>
    <submittedName>
        <fullName evidence="1">Uncharacterized protein</fullName>
    </submittedName>
</protein>
<sequence>MSKTDKKRYLKALNRRLKKESSGKFDTVFVFDPCGSKPKNATGVTTSGPASDETLAVMNAVQARVFEKFEGTAKLG</sequence>